<dbReference type="PIRSF" id="PIRSF003078">
    <property type="entry name" value="GidB"/>
    <property type="match status" value="1"/>
</dbReference>
<keyword evidence="2 6" id="KW-0698">rRNA processing</keyword>
<comment type="caution">
    <text evidence="7">The sequence shown here is derived from an EMBL/GenBank/DDBJ whole genome shotgun (WGS) entry which is preliminary data.</text>
</comment>
<dbReference type="GO" id="GO:0008168">
    <property type="term" value="F:methyltransferase activity"/>
    <property type="evidence" value="ECO:0007669"/>
    <property type="project" value="UniProtKB-KW"/>
</dbReference>
<dbReference type="NCBIfam" id="TIGR00138">
    <property type="entry name" value="rsmG_gidB"/>
    <property type="match status" value="1"/>
</dbReference>
<keyword evidence="4 6" id="KW-0808">Transferase</keyword>
<evidence type="ECO:0000313" key="7">
    <source>
        <dbReference type="EMBL" id="MDL5057583.1"/>
    </source>
</evidence>
<dbReference type="Gene3D" id="3.40.50.150">
    <property type="entry name" value="Vaccinia Virus protein VP39"/>
    <property type="match status" value="1"/>
</dbReference>
<evidence type="ECO:0000256" key="1">
    <source>
        <dbReference type="ARBA" id="ARBA00022490"/>
    </source>
</evidence>
<feature type="binding site" evidence="6">
    <location>
        <position position="74"/>
    </location>
    <ligand>
        <name>S-adenosyl-L-methionine</name>
        <dbReference type="ChEBI" id="CHEBI:59789"/>
    </ligand>
</feature>
<dbReference type="InterPro" id="IPR003682">
    <property type="entry name" value="rRNA_ssu_MeTfrase_G"/>
</dbReference>
<dbReference type="GO" id="GO:0032259">
    <property type="term" value="P:methylation"/>
    <property type="evidence" value="ECO:0007669"/>
    <property type="project" value="UniProtKB-KW"/>
</dbReference>
<comment type="function">
    <text evidence="6">Specifically methylates the N7 position of a guanine in 16S rRNA.</text>
</comment>
<dbReference type="HAMAP" id="MF_00074">
    <property type="entry name" value="16SrRNA_methyltr_G"/>
    <property type="match status" value="1"/>
</dbReference>
<evidence type="ECO:0000256" key="3">
    <source>
        <dbReference type="ARBA" id="ARBA00022603"/>
    </source>
</evidence>
<feature type="binding site" evidence="6">
    <location>
        <begin position="125"/>
        <end position="126"/>
    </location>
    <ligand>
        <name>S-adenosyl-L-methionine</name>
        <dbReference type="ChEBI" id="CHEBI:59789"/>
    </ligand>
</feature>
<gene>
    <name evidence="6 7" type="primary">rsmG</name>
    <name evidence="7" type="ORF">QQ055_08965</name>
</gene>
<keyword evidence="5 6" id="KW-0949">S-adenosyl-L-methionine</keyword>
<evidence type="ECO:0000256" key="5">
    <source>
        <dbReference type="ARBA" id="ARBA00022691"/>
    </source>
</evidence>
<keyword evidence="8" id="KW-1185">Reference proteome</keyword>
<feature type="binding site" evidence="6">
    <location>
        <position position="144"/>
    </location>
    <ligand>
        <name>S-adenosyl-L-methionine</name>
        <dbReference type="ChEBI" id="CHEBI:59789"/>
    </ligand>
</feature>
<protein>
    <recommendedName>
        <fullName evidence="6">Ribosomal RNA small subunit methyltransferase G</fullName>
        <ecNumber evidence="6">2.1.1.-</ecNumber>
    </recommendedName>
    <alternativeName>
        <fullName evidence="6">16S rRNA 7-methylguanosine methyltransferase</fullName>
        <shortName evidence="6">16S rRNA m7G methyltransferase</shortName>
    </alternativeName>
</protein>
<comment type="subcellular location">
    <subcellularLocation>
        <location evidence="6">Cytoplasm</location>
    </subcellularLocation>
</comment>
<name>A0ABT7LZZ9_9CYAN</name>
<dbReference type="EC" id="2.1.1.-" evidence="6"/>
<dbReference type="PANTHER" id="PTHR31760">
    <property type="entry name" value="S-ADENOSYL-L-METHIONINE-DEPENDENT METHYLTRANSFERASES SUPERFAMILY PROTEIN"/>
    <property type="match status" value="1"/>
</dbReference>
<dbReference type="PANTHER" id="PTHR31760:SF0">
    <property type="entry name" value="S-ADENOSYL-L-METHIONINE-DEPENDENT METHYLTRANSFERASES SUPERFAMILY PROTEIN"/>
    <property type="match status" value="1"/>
</dbReference>
<keyword evidence="3 6" id="KW-0489">Methyltransferase</keyword>
<comment type="caution">
    <text evidence="6">Lacks conserved residue(s) required for the propagation of feature annotation.</text>
</comment>
<dbReference type="CDD" id="cd02440">
    <property type="entry name" value="AdoMet_MTases"/>
    <property type="match status" value="1"/>
</dbReference>
<evidence type="ECO:0000256" key="2">
    <source>
        <dbReference type="ARBA" id="ARBA00022552"/>
    </source>
</evidence>
<evidence type="ECO:0000256" key="4">
    <source>
        <dbReference type="ARBA" id="ARBA00022679"/>
    </source>
</evidence>
<reference evidence="7 8" key="1">
    <citation type="submission" date="2023-06" db="EMBL/GenBank/DDBJ databases">
        <title>Whole genome sequence of Oscillatoria calcuttensis NRMC-F 0142.</title>
        <authorList>
            <person name="Shakena Fathima T."/>
            <person name="Muralitharan G."/>
            <person name="Thajuddin N."/>
        </authorList>
    </citation>
    <scope>NUCLEOTIDE SEQUENCE [LARGE SCALE GENOMIC DNA]</scope>
    <source>
        <strain evidence="7 8">NRMC-F 0142</strain>
    </source>
</reference>
<dbReference type="SUPFAM" id="SSF53335">
    <property type="entry name" value="S-adenosyl-L-methionine-dependent methyltransferases"/>
    <property type="match status" value="1"/>
</dbReference>
<evidence type="ECO:0000256" key="6">
    <source>
        <dbReference type="HAMAP-Rule" id="MF_00074"/>
    </source>
</evidence>
<accession>A0ABT7LZZ9</accession>
<dbReference type="Proteomes" id="UP001230986">
    <property type="component" value="Unassembled WGS sequence"/>
</dbReference>
<sequence length="235" mass="25723">MTDQWQNTLGWEPSAAQQQQFQQLYALILEGNTRLNLTRITQPEEFWEKHLWDSLRGIKGWLQADTLAKAIDIGTGAGFPGIPMALVLPQTQVTLLDSIRKRMAFLTSLLREMGVKNATAVVGRAEAVGQLPQYREKYDVAMIRAVAAAPVCAEYALPLLKVGGKAVLYRGHWTAEEAEGLELALQQLGGAIESVDAFTTPLTQGVRHCVYLSKDKPTPAEFPRAVGVPASQPLG</sequence>
<dbReference type="InterPro" id="IPR029063">
    <property type="entry name" value="SAM-dependent_MTases_sf"/>
</dbReference>
<dbReference type="EMBL" id="JASVEJ010000035">
    <property type="protein sequence ID" value="MDL5057583.1"/>
    <property type="molecule type" value="Genomic_DNA"/>
</dbReference>
<feature type="binding site" evidence="6">
    <location>
        <position position="79"/>
    </location>
    <ligand>
        <name>S-adenosyl-L-methionine</name>
        <dbReference type="ChEBI" id="CHEBI:59789"/>
    </ligand>
</feature>
<comment type="similarity">
    <text evidence="6">Belongs to the methyltransferase superfamily. RNA methyltransferase RsmG family.</text>
</comment>
<dbReference type="Pfam" id="PF02527">
    <property type="entry name" value="GidB"/>
    <property type="match status" value="1"/>
</dbReference>
<evidence type="ECO:0000313" key="8">
    <source>
        <dbReference type="Proteomes" id="UP001230986"/>
    </source>
</evidence>
<proteinExistence type="inferred from homology"/>
<keyword evidence="1 6" id="KW-0963">Cytoplasm</keyword>
<organism evidence="7 8">
    <name type="scientific">Geitlerinema calcuttense NRMC-F 0142</name>
    <dbReference type="NCBI Taxonomy" id="2922238"/>
    <lineage>
        <taxon>Bacteria</taxon>
        <taxon>Bacillati</taxon>
        <taxon>Cyanobacteriota</taxon>
        <taxon>Cyanophyceae</taxon>
        <taxon>Geitlerinematales</taxon>
        <taxon>Geitlerinemataceae</taxon>
        <taxon>Geitlerinema</taxon>
    </lineage>
</organism>